<name>A0A328EQJ8_9CHLR</name>
<dbReference type="InterPro" id="IPR036388">
    <property type="entry name" value="WH-like_DNA-bd_sf"/>
</dbReference>
<feature type="modified residue" description="4-aspartylphosphate" evidence="4">
    <location>
        <position position="53"/>
    </location>
</feature>
<feature type="domain" description="Response regulatory" evidence="6">
    <location>
        <begin position="2"/>
        <end position="117"/>
    </location>
</feature>
<evidence type="ECO:0000313" key="9">
    <source>
        <dbReference type="EMBL" id="RAL70584.1"/>
    </source>
</evidence>
<evidence type="ECO:0000313" key="8">
    <source>
        <dbReference type="EMBL" id="RAL69813.1"/>
    </source>
</evidence>
<dbReference type="Proteomes" id="UP000248786">
    <property type="component" value="Unassembled WGS sequence"/>
</dbReference>
<gene>
    <name evidence="9" type="ORF">C1G86_0134</name>
    <name evidence="8" type="ORF">C1G87_0149</name>
</gene>
<dbReference type="SMART" id="SM00448">
    <property type="entry name" value="REC"/>
    <property type="match status" value="1"/>
</dbReference>
<comment type="caution">
    <text evidence="8">The sequence shown here is derived from an EMBL/GenBank/DDBJ whole genome shotgun (WGS) entry which is preliminary data.</text>
</comment>
<dbReference type="InterPro" id="IPR039420">
    <property type="entry name" value="WalR-like"/>
</dbReference>
<evidence type="ECO:0000259" key="7">
    <source>
        <dbReference type="PROSITE" id="PS51755"/>
    </source>
</evidence>
<keyword evidence="3 5" id="KW-0238">DNA-binding</keyword>
<dbReference type="PROSITE" id="PS51755">
    <property type="entry name" value="OMPR_PHOB"/>
    <property type="match status" value="1"/>
</dbReference>
<dbReference type="Gene3D" id="3.40.50.2300">
    <property type="match status" value="1"/>
</dbReference>
<dbReference type="GO" id="GO:0032993">
    <property type="term" value="C:protein-DNA complex"/>
    <property type="evidence" value="ECO:0007669"/>
    <property type="project" value="TreeGrafter"/>
</dbReference>
<dbReference type="CDD" id="cd17574">
    <property type="entry name" value="REC_OmpR"/>
    <property type="match status" value="1"/>
</dbReference>
<dbReference type="Pfam" id="PF00486">
    <property type="entry name" value="Trans_reg_C"/>
    <property type="match status" value="1"/>
</dbReference>
<dbReference type="InterPro" id="IPR001867">
    <property type="entry name" value="OmpR/PhoB-type_DNA-bd"/>
</dbReference>
<dbReference type="SUPFAM" id="SSF52172">
    <property type="entry name" value="CheY-like"/>
    <property type="match status" value="1"/>
</dbReference>
<dbReference type="PANTHER" id="PTHR48111">
    <property type="entry name" value="REGULATOR OF RPOS"/>
    <property type="match status" value="1"/>
</dbReference>
<dbReference type="GO" id="GO:0000156">
    <property type="term" value="F:phosphorelay response regulator activity"/>
    <property type="evidence" value="ECO:0007669"/>
    <property type="project" value="TreeGrafter"/>
</dbReference>
<dbReference type="Gene3D" id="1.10.10.10">
    <property type="entry name" value="Winged helix-like DNA-binding domain superfamily/Winged helix DNA-binding domain"/>
    <property type="match status" value="1"/>
</dbReference>
<dbReference type="InterPro" id="IPR011006">
    <property type="entry name" value="CheY-like_superfamily"/>
</dbReference>
<protein>
    <submittedName>
        <fullName evidence="8">DNA-binding response regulator</fullName>
    </submittedName>
</protein>
<evidence type="ECO:0000256" key="3">
    <source>
        <dbReference type="ARBA" id="ARBA00023125"/>
    </source>
</evidence>
<proteinExistence type="predicted"/>
<evidence type="ECO:0000313" key="11">
    <source>
        <dbReference type="Proteomes" id="UP000249146"/>
    </source>
</evidence>
<dbReference type="PANTHER" id="PTHR48111:SF40">
    <property type="entry name" value="PHOSPHATE REGULON TRANSCRIPTIONAL REGULATORY PROTEIN PHOB"/>
    <property type="match status" value="1"/>
</dbReference>
<organism evidence="8 11">
    <name type="scientific">Dehalococcoides mccartyi</name>
    <dbReference type="NCBI Taxonomy" id="61435"/>
    <lineage>
        <taxon>Bacteria</taxon>
        <taxon>Bacillati</taxon>
        <taxon>Chloroflexota</taxon>
        <taxon>Dehalococcoidia</taxon>
        <taxon>Dehalococcoidales</taxon>
        <taxon>Dehalococcoidaceae</taxon>
        <taxon>Dehalococcoides</taxon>
    </lineage>
</organism>
<dbReference type="InterPro" id="IPR001789">
    <property type="entry name" value="Sig_transdc_resp-reg_receiver"/>
</dbReference>
<dbReference type="CDD" id="cd00383">
    <property type="entry name" value="trans_reg_C"/>
    <property type="match status" value="1"/>
</dbReference>
<dbReference type="Gene3D" id="6.10.250.690">
    <property type="match status" value="1"/>
</dbReference>
<evidence type="ECO:0000256" key="4">
    <source>
        <dbReference type="PROSITE-ProRule" id="PRU00169"/>
    </source>
</evidence>
<evidence type="ECO:0000256" key="1">
    <source>
        <dbReference type="ARBA" id="ARBA00022553"/>
    </source>
</evidence>
<dbReference type="Proteomes" id="UP000249146">
    <property type="component" value="Unassembled WGS sequence"/>
</dbReference>
<dbReference type="Pfam" id="PF00072">
    <property type="entry name" value="Response_reg"/>
    <property type="match status" value="1"/>
</dbReference>
<dbReference type="EMBL" id="QGLD01000008">
    <property type="protein sequence ID" value="RAL70584.1"/>
    <property type="molecule type" value="Genomic_DNA"/>
</dbReference>
<dbReference type="EMBL" id="QGLC01000008">
    <property type="protein sequence ID" value="RAL69813.1"/>
    <property type="molecule type" value="Genomic_DNA"/>
</dbReference>
<feature type="DNA-binding region" description="OmpR/PhoB-type" evidence="5">
    <location>
        <begin position="124"/>
        <end position="222"/>
    </location>
</feature>
<dbReference type="GO" id="GO:0000976">
    <property type="term" value="F:transcription cis-regulatory region binding"/>
    <property type="evidence" value="ECO:0007669"/>
    <property type="project" value="TreeGrafter"/>
</dbReference>
<dbReference type="GO" id="GO:0006355">
    <property type="term" value="P:regulation of DNA-templated transcription"/>
    <property type="evidence" value="ECO:0007669"/>
    <property type="project" value="InterPro"/>
</dbReference>
<dbReference type="InterPro" id="IPR016032">
    <property type="entry name" value="Sig_transdc_resp-reg_C-effctor"/>
</dbReference>
<keyword evidence="1 4" id="KW-0597">Phosphoprotein</keyword>
<feature type="domain" description="OmpR/PhoB-type" evidence="7">
    <location>
        <begin position="124"/>
        <end position="222"/>
    </location>
</feature>
<keyword evidence="2" id="KW-0902">Two-component regulatory system</keyword>
<dbReference type="SMART" id="SM00862">
    <property type="entry name" value="Trans_reg_C"/>
    <property type="match status" value="1"/>
</dbReference>
<reference evidence="10 11" key="1">
    <citation type="submission" date="2018-05" db="EMBL/GenBank/DDBJ databases">
        <title>Draft genome sequences of Dehalococcoides mccartyi strains RC and KS.</title>
        <authorList>
            <person name="Higgins S.A."/>
            <person name="Padilla-Crespo E."/>
            <person name="Loeffler F.E."/>
        </authorList>
    </citation>
    <scope>NUCLEOTIDE SEQUENCE [LARGE SCALE GENOMIC DNA]</scope>
    <source>
        <strain evidence="9 10">KS</strain>
        <strain evidence="8 11">RC</strain>
    </source>
</reference>
<dbReference type="PROSITE" id="PS50110">
    <property type="entry name" value="RESPONSE_REGULATORY"/>
    <property type="match status" value="1"/>
</dbReference>
<evidence type="ECO:0000259" key="6">
    <source>
        <dbReference type="PROSITE" id="PS50110"/>
    </source>
</evidence>
<evidence type="ECO:0000256" key="2">
    <source>
        <dbReference type="ARBA" id="ARBA00023012"/>
    </source>
</evidence>
<dbReference type="SUPFAM" id="SSF46894">
    <property type="entry name" value="C-terminal effector domain of the bipartite response regulators"/>
    <property type="match status" value="1"/>
</dbReference>
<dbReference type="GO" id="GO:0005829">
    <property type="term" value="C:cytosol"/>
    <property type="evidence" value="ECO:0007669"/>
    <property type="project" value="TreeGrafter"/>
</dbReference>
<accession>A0A328EQJ8</accession>
<evidence type="ECO:0000313" key="10">
    <source>
        <dbReference type="Proteomes" id="UP000248786"/>
    </source>
</evidence>
<dbReference type="AlphaFoldDB" id="A0A328EQJ8"/>
<evidence type="ECO:0000256" key="5">
    <source>
        <dbReference type="PROSITE-ProRule" id="PRU01091"/>
    </source>
</evidence>
<sequence>MKILIIEDNTQTTEVVKLAFKLGWPDVRLVEANSGEKGIEMVETAKPDAIILDIGLPDISGYEVLRQIRLFSELPVIMLTVRNEEGDIIKALSLGADDYLVKPFRQMELLARIKAISRRLHSPEIDLEFGCGPFHFGQSITKLYKDDTSIRLTNIEGQILYHLMRANGRYVCNEMIAQKIWGENAYERIRVNIRHLREKIEDDPSNPRYLVNIPGKGYMFIYQDAPKISLSPSQDITP</sequence>